<feature type="compositionally biased region" description="Low complexity" evidence="1">
    <location>
        <begin position="221"/>
        <end position="230"/>
    </location>
</feature>
<comment type="caution">
    <text evidence="2">The sequence shown here is derived from an EMBL/GenBank/DDBJ whole genome shotgun (WGS) entry which is preliminary data.</text>
</comment>
<name>A0A8H6RWM2_MYCCL</name>
<dbReference type="OrthoDB" id="2564267at2759"/>
<feature type="compositionally biased region" description="Basic and acidic residues" evidence="1">
    <location>
        <begin position="604"/>
        <end position="618"/>
    </location>
</feature>
<proteinExistence type="predicted"/>
<feature type="compositionally biased region" description="Low complexity" evidence="1">
    <location>
        <begin position="162"/>
        <end position="173"/>
    </location>
</feature>
<accession>A0A8H6RWM2</accession>
<reference evidence="2" key="1">
    <citation type="submission" date="2020-05" db="EMBL/GenBank/DDBJ databases">
        <title>Mycena genomes resolve the evolution of fungal bioluminescence.</title>
        <authorList>
            <person name="Tsai I.J."/>
        </authorList>
    </citation>
    <scope>NUCLEOTIDE SEQUENCE</scope>
    <source>
        <strain evidence="2">110903Hualien_Pintung</strain>
    </source>
</reference>
<feature type="region of interest" description="Disordered" evidence="1">
    <location>
        <begin position="344"/>
        <end position="402"/>
    </location>
</feature>
<gene>
    <name evidence="2" type="ORF">HMN09_01413400</name>
</gene>
<feature type="region of interest" description="Disordered" evidence="1">
    <location>
        <begin position="494"/>
        <end position="580"/>
    </location>
</feature>
<keyword evidence="3" id="KW-1185">Reference proteome</keyword>
<evidence type="ECO:0000313" key="3">
    <source>
        <dbReference type="Proteomes" id="UP000613580"/>
    </source>
</evidence>
<dbReference type="EMBL" id="JACAZE010000043">
    <property type="protein sequence ID" value="KAF7288232.1"/>
    <property type="molecule type" value="Genomic_DNA"/>
</dbReference>
<feature type="compositionally biased region" description="Basic and acidic residues" evidence="1">
    <location>
        <begin position="248"/>
        <end position="259"/>
    </location>
</feature>
<feature type="compositionally biased region" description="Low complexity" evidence="1">
    <location>
        <begin position="383"/>
        <end position="397"/>
    </location>
</feature>
<feature type="region of interest" description="Disordered" evidence="1">
    <location>
        <begin position="131"/>
        <end position="180"/>
    </location>
</feature>
<feature type="compositionally biased region" description="Polar residues" evidence="1">
    <location>
        <begin position="346"/>
        <end position="362"/>
    </location>
</feature>
<feature type="region of interest" description="Disordered" evidence="1">
    <location>
        <begin position="49"/>
        <end position="113"/>
    </location>
</feature>
<organism evidence="2 3">
    <name type="scientific">Mycena chlorophos</name>
    <name type="common">Agaric fungus</name>
    <name type="synonym">Agaricus chlorophos</name>
    <dbReference type="NCBI Taxonomy" id="658473"/>
    <lineage>
        <taxon>Eukaryota</taxon>
        <taxon>Fungi</taxon>
        <taxon>Dikarya</taxon>
        <taxon>Basidiomycota</taxon>
        <taxon>Agaricomycotina</taxon>
        <taxon>Agaricomycetes</taxon>
        <taxon>Agaricomycetidae</taxon>
        <taxon>Agaricales</taxon>
        <taxon>Marasmiineae</taxon>
        <taxon>Mycenaceae</taxon>
        <taxon>Mycena</taxon>
    </lineage>
</organism>
<feature type="compositionally biased region" description="Basic residues" evidence="1">
    <location>
        <begin position="619"/>
        <end position="628"/>
    </location>
</feature>
<feature type="region of interest" description="Disordered" evidence="1">
    <location>
        <begin position="604"/>
        <end position="826"/>
    </location>
</feature>
<feature type="compositionally biased region" description="Acidic residues" evidence="1">
    <location>
        <begin position="102"/>
        <end position="113"/>
    </location>
</feature>
<evidence type="ECO:0000256" key="1">
    <source>
        <dbReference type="SAM" id="MobiDB-lite"/>
    </source>
</evidence>
<dbReference type="Proteomes" id="UP000613580">
    <property type="component" value="Unassembled WGS sequence"/>
</dbReference>
<evidence type="ECO:0000313" key="2">
    <source>
        <dbReference type="EMBL" id="KAF7288232.1"/>
    </source>
</evidence>
<protein>
    <submittedName>
        <fullName evidence="2">Uncharacterized protein</fullName>
    </submittedName>
</protein>
<sequence length="917" mass="100788">MSVAAAAASPAPFSRLQLAAALIEYDNDSLDPGAPKRSAQDSAIFANFRRARQRNNAPQRKSYLSVALPSETGSVGGRESALGGRRSRASTNMMHNPFGADESGDYDEDDDEMEDGMEVDLSSWGLDAFMSKEAETAKQSKRRSRTSTLPNPHPVVPLRSPTTYTGETPTRTTRSMSVGNIDQMTHEMDQGRRKSFASPLDLENLEPTYFQRPRASSHSLVPFPTTSVRSPSPPPPNDRRSSVLTSKFDPRSYDDDVEQRMRRMSAGSMTSRFMQNDDNPFALRPPTSMSKFDPKAAAHARTMSNASMGSRMMLDDASVMTGQPKDGRYSTIMELIRPKVLVMPSPLQSPSGMPQPPQTQTRDGFEASADPPLPPGAKTAQRSSSAALLDASSPSNLFTPNPRMNMSLSQLTFRNTLLVGGQRDVTYSDIDIPRAAEEGEQVAETGPLLEEEVATQPVTPMEDQLMPNRPAGKLFGKSLIDDLEARKADMRSKQRVFTGDARPSMMARTSAQRKSTLIDLKEQTDLQGRPLRPDTNTRDSQVLGRRNSLNAKPLLTFDDEEKLQRHGLGPSRPSNGNMTRSVFGVDTLWEREMAKLKEIEAQEKLDEERRLAEEEARESKKRGRKKNKDKLAVAENLSAVSSTSDLPLPPSETRIASSPPVLPAISPGLRRPPPVTNDDSDSEDSVRGAPSGPAAQQKQDGWVSSDDEGEGPTRKPGTGPRYPNRAPKPPAGADDDSEEDMPLAATLGRVAQRATQLKVTAADSDDEEAQPLSVLIRKSKLGLPSMNFDRRSTAEEEEEDDKPLGLRASRVAPSFISGEEADDDTPLAFHPEQQRRSQYHMMAQQQQAQQQMMMQAQFANSMFFSPPAMPAMMGSGFFAPPPPPMMMPPSPMMAPVHDEAKYTSVDKWRRDIVSVED</sequence>
<feature type="region of interest" description="Disordered" evidence="1">
    <location>
        <begin position="211"/>
        <end position="259"/>
    </location>
</feature>
<dbReference type="AlphaFoldDB" id="A0A8H6RWM2"/>